<dbReference type="InterPro" id="IPR029215">
    <property type="entry name" value="HMG_box_5"/>
</dbReference>
<evidence type="ECO:0000256" key="11">
    <source>
        <dbReference type="ARBA" id="ARBA00080004"/>
    </source>
</evidence>
<accession>A0A8D1EPT5</accession>
<feature type="domain" description="HMG box" evidence="14">
    <location>
        <begin position="298"/>
        <end position="362"/>
    </location>
</feature>
<sequence length="768" mass="89025">MNGEADCPTDLEMAAPKGQDRWSQEDMLTLLECMKNNLPSNDSSKFKTTESHMDWEKVAFKDFSGDMCKLKWVEISNEVRKFRTLTELILDAQEHVKNPYKGKKLKKHPDFPKKPLTPYFRFFMEKRAKYAKLHPEMSNLDLTKILSKKYKELPEKKKMKYIQDFQREKQEFERNLARFREDHPDLIQNAKKSDIPEKPKTPQQLWYTHEKKVYLKVRPDATTKEVKDSLGKQWSQLSDKKRLKWIHKALEQRKEYEEIMRDYIQKHPELNISEEGITKSTLTKAERQLKDKFDGRPTKPPPNSYSLYCAELMANMKDVPSTERMVLCSQQWKLLSQKEKDAYHKKCDQKKKDYEVELLRFLESLPEEEQQRVLGEEKMLNINKKQATSPASKKPSQEAGKVGRGHDQPGGGGRGEAPVRTPRIPTLFARLQGGSEKPKRPVSAMFIFSEEKRRQLQEERPELSESELTRLLARMWNDLSEKKKAKYKAREAALKAQSERKPGADREDRGKLPESPKRAEEIWQQSVIGDYLARFKNDRVKALKAMEMTWNNMEKKEKLMWIKKAAEDQKRYERELSEMRAPPAAANSSKKMKFQGEPKKPPMNGYQKFSQELLSNGELNHLPLKERMVEIGSRWQRISQSQKEHYKKLAEEQQKQYKVHLDLWVKSLSPQDRAAYKEYISSVSLGQGDVGISGGGGWGVGTTSVQGLELTAPPFACVPVPLLQKRKSMTKLRGPNPKSSRTTLQSKSVRSPSQEEGPVQGPGRGRDP</sequence>
<evidence type="ECO:0000259" key="14">
    <source>
        <dbReference type="PROSITE" id="PS50118"/>
    </source>
</evidence>
<dbReference type="CDD" id="cd21998">
    <property type="entry name" value="HMG-box_UBF1_rpt1-like"/>
    <property type="match status" value="1"/>
</dbReference>
<dbReference type="FunFam" id="1.10.30.10:FF:000021">
    <property type="entry name" value="nucleolar transcription factor 1 isoform X1"/>
    <property type="match status" value="1"/>
</dbReference>
<feature type="region of interest" description="Disordered" evidence="13">
    <location>
        <begin position="383"/>
        <end position="422"/>
    </location>
</feature>
<protein>
    <recommendedName>
        <fullName evidence="10">Nucleolar transcription factor 1</fullName>
    </recommendedName>
    <alternativeName>
        <fullName evidence="11">Upstream-binding factor 1</fullName>
    </alternativeName>
</protein>
<keyword evidence="5" id="KW-0805">Transcription regulation</keyword>
<dbReference type="FunFam" id="1.10.30.10:FF:000022">
    <property type="entry name" value="nucleolar transcription factor 1 isoform X2"/>
    <property type="match status" value="1"/>
</dbReference>
<evidence type="ECO:0000256" key="7">
    <source>
        <dbReference type="ARBA" id="ARBA00023159"/>
    </source>
</evidence>
<dbReference type="FunFam" id="1.10.30.10:FF:000019">
    <property type="entry name" value="nucleolar transcription factor 1 isoform X2"/>
    <property type="match status" value="1"/>
</dbReference>
<feature type="compositionally biased region" description="Polar residues" evidence="13">
    <location>
        <begin position="737"/>
        <end position="754"/>
    </location>
</feature>
<dbReference type="FunFam" id="1.10.30.10:FF:000023">
    <property type="entry name" value="nucleolar transcription factor 1 isoform X2"/>
    <property type="match status" value="1"/>
</dbReference>
<dbReference type="Ensembl" id="ENSSSCT00040061713.1">
    <property type="protein sequence ID" value="ENSSSCP00040025989.1"/>
    <property type="gene ID" value="ENSSSCG00040045418.1"/>
</dbReference>
<feature type="region of interest" description="Disordered" evidence="13">
    <location>
        <begin position="1"/>
        <end position="21"/>
    </location>
</feature>
<dbReference type="InterPro" id="IPR051762">
    <property type="entry name" value="UBF1"/>
</dbReference>
<dbReference type="SMART" id="SM00398">
    <property type="entry name" value="HMG"/>
    <property type="match status" value="6"/>
</dbReference>
<dbReference type="Pfam" id="PF14887">
    <property type="entry name" value="HMG_box_5"/>
    <property type="match status" value="1"/>
</dbReference>
<name>A0A8D1EPT5_PIG</name>
<feature type="DNA-binding region" description="HMG box" evidence="12">
    <location>
        <begin position="599"/>
        <end position="665"/>
    </location>
</feature>
<keyword evidence="6 12" id="KW-0238">DNA-binding</keyword>
<dbReference type="SUPFAM" id="SSF47095">
    <property type="entry name" value="HMG-box"/>
    <property type="match status" value="6"/>
</dbReference>
<dbReference type="AlphaFoldDB" id="A0A8D1EPT5"/>
<dbReference type="Proteomes" id="UP000694723">
    <property type="component" value="Unplaced"/>
</dbReference>
<keyword evidence="4" id="KW-0007">Acetylation</keyword>
<dbReference type="GO" id="GO:0003677">
    <property type="term" value="F:DNA binding"/>
    <property type="evidence" value="ECO:0007669"/>
    <property type="project" value="UniProtKB-UniRule"/>
</dbReference>
<evidence type="ECO:0000256" key="12">
    <source>
        <dbReference type="PROSITE-ProRule" id="PRU00267"/>
    </source>
</evidence>
<evidence type="ECO:0000256" key="5">
    <source>
        <dbReference type="ARBA" id="ARBA00023015"/>
    </source>
</evidence>
<feature type="domain" description="HMG box" evidence="14">
    <location>
        <begin position="112"/>
        <end position="180"/>
    </location>
</feature>
<evidence type="ECO:0000256" key="4">
    <source>
        <dbReference type="ARBA" id="ARBA00022990"/>
    </source>
</evidence>
<feature type="DNA-binding region" description="HMG box" evidence="12">
    <location>
        <begin position="298"/>
        <end position="362"/>
    </location>
</feature>
<evidence type="ECO:0000256" key="9">
    <source>
        <dbReference type="ARBA" id="ARBA00023242"/>
    </source>
</evidence>
<keyword evidence="2" id="KW-0597">Phosphoprotein</keyword>
<feature type="DNA-binding region" description="HMG box" evidence="12">
    <location>
        <begin position="112"/>
        <end position="180"/>
    </location>
</feature>
<dbReference type="PANTHER" id="PTHR46318">
    <property type="entry name" value="UPSTREAM BINDING TRANSCRIPTION FACTOR"/>
    <property type="match status" value="1"/>
</dbReference>
<feature type="domain" description="HMG box" evidence="14">
    <location>
        <begin position="513"/>
        <end position="580"/>
    </location>
</feature>
<dbReference type="Ensembl" id="ENSSSCT00060106070.1">
    <property type="protein sequence ID" value="ENSSSCP00060046773.1"/>
    <property type="gene ID" value="ENSSSCG00060076967.1"/>
</dbReference>
<gene>
    <name evidence="15" type="primary">UBTF</name>
</gene>
<keyword evidence="9 12" id="KW-0539">Nucleus</keyword>
<dbReference type="CDD" id="cd22000">
    <property type="entry name" value="HMG-box_UBF1_rpt3"/>
    <property type="match status" value="1"/>
</dbReference>
<evidence type="ECO:0000256" key="8">
    <source>
        <dbReference type="ARBA" id="ARBA00023163"/>
    </source>
</evidence>
<evidence type="ECO:0000256" key="10">
    <source>
        <dbReference type="ARBA" id="ARBA00072675"/>
    </source>
</evidence>
<dbReference type="FunFam" id="1.10.30.10:FF:000029">
    <property type="entry name" value="nucleolar transcription factor 1 isoform X2"/>
    <property type="match status" value="1"/>
</dbReference>
<dbReference type="Proteomes" id="UP000694722">
    <property type="component" value="Unplaced"/>
</dbReference>
<dbReference type="Gene3D" id="1.10.30.10">
    <property type="entry name" value="High mobility group box domain"/>
    <property type="match status" value="6"/>
</dbReference>
<evidence type="ECO:0000313" key="15">
    <source>
        <dbReference type="Ensembl" id="ENSSSCP00040025989.1"/>
    </source>
</evidence>
<evidence type="ECO:0000256" key="3">
    <source>
        <dbReference type="ARBA" id="ARBA00022737"/>
    </source>
</evidence>
<keyword evidence="8" id="KW-0804">Transcription</keyword>
<dbReference type="GO" id="GO:0005730">
    <property type="term" value="C:nucleolus"/>
    <property type="evidence" value="ECO:0007669"/>
    <property type="project" value="UniProtKB-SubCell"/>
</dbReference>
<dbReference type="Pfam" id="PF09011">
    <property type="entry name" value="HMG_box_2"/>
    <property type="match status" value="1"/>
</dbReference>
<dbReference type="CDD" id="cd21999">
    <property type="entry name" value="HMG-box_UBF1_rpt2"/>
    <property type="match status" value="1"/>
</dbReference>
<dbReference type="CDD" id="cd22003">
    <property type="entry name" value="HMG-box_UBF1_rpt6-like"/>
    <property type="match status" value="1"/>
</dbReference>
<dbReference type="CDD" id="cd22001">
    <property type="entry name" value="HMG-box_UBF1_rpt4"/>
    <property type="match status" value="1"/>
</dbReference>
<dbReference type="Pfam" id="PF00505">
    <property type="entry name" value="HMG_box"/>
    <property type="match status" value="3"/>
</dbReference>
<keyword evidence="3" id="KW-0677">Repeat</keyword>
<evidence type="ECO:0000256" key="1">
    <source>
        <dbReference type="ARBA" id="ARBA00004604"/>
    </source>
</evidence>
<organism evidence="15 16">
    <name type="scientific">Sus scrofa</name>
    <name type="common">Pig</name>
    <dbReference type="NCBI Taxonomy" id="9823"/>
    <lineage>
        <taxon>Eukaryota</taxon>
        <taxon>Metazoa</taxon>
        <taxon>Chordata</taxon>
        <taxon>Craniata</taxon>
        <taxon>Vertebrata</taxon>
        <taxon>Euteleostomi</taxon>
        <taxon>Mammalia</taxon>
        <taxon>Eutheria</taxon>
        <taxon>Laurasiatheria</taxon>
        <taxon>Artiodactyla</taxon>
        <taxon>Suina</taxon>
        <taxon>Suidae</taxon>
        <taxon>Sus</taxon>
    </lineage>
</organism>
<feature type="DNA-binding region" description="HMG box" evidence="12">
    <location>
        <begin position="196"/>
        <end position="264"/>
    </location>
</feature>
<evidence type="ECO:0000256" key="2">
    <source>
        <dbReference type="ARBA" id="ARBA00022553"/>
    </source>
</evidence>
<evidence type="ECO:0000313" key="16">
    <source>
        <dbReference type="Proteomes" id="UP000694722"/>
    </source>
</evidence>
<feature type="DNA-binding region" description="HMG box" evidence="12">
    <location>
        <begin position="513"/>
        <end position="580"/>
    </location>
</feature>
<feature type="domain" description="HMG box" evidence="14">
    <location>
        <begin position="599"/>
        <end position="665"/>
    </location>
</feature>
<reference evidence="15" key="1">
    <citation type="submission" date="2025-05" db="UniProtKB">
        <authorList>
            <consortium name="Ensembl"/>
        </authorList>
    </citation>
    <scope>IDENTIFICATION</scope>
</reference>
<dbReference type="InterPro" id="IPR036910">
    <property type="entry name" value="HMG_box_dom_sf"/>
</dbReference>
<evidence type="ECO:0000256" key="6">
    <source>
        <dbReference type="ARBA" id="ARBA00023125"/>
    </source>
</evidence>
<dbReference type="PROSITE" id="PS50118">
    <property type="entry name" value="HMG_BOX_2"/>
    <property type="match status" value="6"/>
</dbReference>
<feature type="DNA-binding region" description="HMG box" evidence="12">
    <location>
        <begin position="438"/>
        <end position="506"/>
    </location>
</feature>
<feature type="domain" description="HMG box" evidence="14">
    <location>
        <begin position="438"/>
        <end position="506"/>
    </location>
</feature>
<proteinExistence type="predicted"/>
<dbReference type="PANTHER" id="PTHR46318:SF4">
    <property type="entry name" value="NUCLEOLAR TRANSCRIPTION FACTOR 1"/>
    <property type="match status" value="1"/>
</dbReference>
<comment type="subcellular location">
    <subcellularLocation>
        <location evidence="1">Nucleus</location>
        <location evidence="1">Nucleolus</location>
    </subcellularLocation>
</comment>
<feature type="region of interest" description="Disordered" evidence="13">
    <location>
        <begin position="727"/>
        <end position="768"/>
    </location>
</feature>
<evidence type="ECO:0000256" key="13">
    <source>
        <dbReference type="SAM" id="MobiDB-lite"/>
    </source>
</evidence>
<feature type="domain" description="HMG box" evidence="14">
    <location>
        <begin position="196"/>
        <end position="264"/>
    </location>
</feature>
<keyword evidence="7" id="KW-0010">Activator</keyword>
<feature type="region of interest" description="Disordered" evidence="13">
    <location>
        <begin position="488"/>
        <end position="518"/>
    </location>
</feature>
<dbReference type="CDD" id="cd22002">
    <property type="entry name" value="HMG-box_UBF1_rpt5"/>
    <property type="match status" value="1"/>
</dbReference>
<dbReference type="InterPro" id="IPR009071">
    <property type="entry name" value="HMG_box_dom"/>
</dbReference>
<dbReference type="FunFam" id="1.10.30.10:FF:000033">
    <property type="entry name" value="nucleolar transcription factor 1 isoform X1"/>
    <property type="match status" value="1"/>
</dbReference>
<feature type="region of interest" description="Disordered" evidence="13">
    <location>
        <begin position="577"/>
        <end position="600"/>
    </location>
</feature>